<evidence type="ECO:0000313" key="1">
    <source>
        <dbReference type="EMBL" id="KAF2844556.1"/>
    </source>
</evidence>
<proteinExistence type="predicted"/>
<organism evidence="1 2">
    <name type="scientific">Plenodomus tracheiphilus IPT5</name>
    <dbReference type="NCBI Taxonomy" id="1408161"/>
    <lineage>
        <taxon>Eukaryota</taxon>
        <taxon>Fungi</taxon>
        <taxon>Dikarya</taxon>
        <taxon>Ascomycota</taxon>
        <taxon>Pezizomycotina</taxon>
        <taxon>Dothideomycetes</taxon>
        <taxon>Pleosporomycetidae</taxon>
        <taxon>Pleosporales</taxon>
        <taxon>Pleosporineae</taxon>
        <taxon>Leptosphaeriaceae</taxon>
        <taxon>Plenodomus</taxon>
    </lineage>
</organism>
<dbReference type="AlphaFoldDB" id="A0A6A7AMX3"/>
<feature type="non-terminal residue" evidence="1">
    <location>
        <position position="72"/>
    </location>
</feature>
<keyword evidence="2" id="KW-1185">Reference proteome</keyword>
<gene>
    <name evidence="1" type="ORF">T440DRAFT_473299</name>
</gene>
<name>A0A6A7AMX3_9PLEO</name>
<dbReference type="EMBL" id="MU006373">
    <property type="protein sequence ID" value="KAF2844556.1"/>
    <property type="molecule type" value="Genomic_DNA"/>
</dbReference>
<accession>A0A6A7AMX3</accession>
<sequence>MPKLMSAAYLPFMRASGVCSLPKPSLHQDSRYTKNSCAYDIPHRDRDTASITAGAHSYTPLARRLFSFMLSM</sequence>
<evidence type="ECO:0000313" key="2">
    <source>
        <dbReference type="Proteomes" id="UP000799423"/>
    </source>
</evidence>
<protein>
    <submittedName>
        <fullName evidence="1">Uncharacterized protein</fullName>
    </submittedName>
</protein>
<reference evidence="1" key="1">
    <citation type="submission" date="2020-01" db="EMBL/GenBank/DDBJ databases">
        <authorList>
            <consortium name="DOE Joint Genome Institute"/>
            <person name="Haridas S."/>
            <person name="Albert R."/>
            <person name="Binder M."/>
            <person name="Bloem J."/>
            <person name="Labutti K."/>
            <person name="Salamov A."/>
            <person name="Andreopoulos B."/>
            <person name="Baker S.E."/>
            <person name="Barry K."/>
            <person name="Bills G."/>
            <person name="Bluhm B.H."/>
            <person name="Cannon C."/>
            <person name="Castanera R."/>
            <person name="Culley D.E."/>
            <person name="Daum C."/>
            <person name="Ezra D."/>
            <person name="Gonzalez J.B."/>
            <person name="Henrissat B."/>
            <person name="Kuo A."/>
            <person name="Liang C."/>
            <person name="Lipzen A."/>
            <person name="Lutzoni F."/>
            <person name="Magnuson J."/>
            <person name="Mondo S."/>
            <person name="Nolan M."/>
            <person name="Ohm R."/>
            <person name="Pangilinan J."/>
            <person name="Park H.-J."/>
            <person name="Ramirez L."/>
            <person name="Alfaro M."/>
            <person name="Sun H."/>
            <person name="Tritt A."/>
            <person name="Yoshinaga Y."/>
            <person name="Zwiers L.-H."/>
            <person name="Turgeon B.G."/>
            <person name="Goodwin S.B."/>
            <person name="Spatafora J.W."/>
            <person name="Crous P.W."/>
            <person name="Grigoriev I.V."/>
        </authorList>
    </citation>
    <scope>NUCLEOTIDE SEQUENCE</scope>
    <source>
        <strain evidence="1">IPT5</strain>
    </source>
</reference>
<dbReference type="Proteomes" id="UP000799423">
    <property type="component" value="Unassembled WGS sequence"/>
</dbReference>